<evidence type="ECO:0000313" key="2">
    <source>
        <dbReference type="Proteomes" id="UP001164803"/>
    </source>
</evidence>
<gene>
    <name evidence="1" type="ORF">NZD86_04005</name>
</gene>
<protein>
    <submittedName>
        <fullName evidence="1">Flagellar protein FlgN</fullName>
    </submittedName>
</protein>
<dbReference type="EMBL" id="CP104064">
    <property type="protein sequence ID" value="WAH37684.1"/>
    <property type="molecule type" value="Genomic_DNA"/>
</dbReference>
<keyword evidence="2" id="KW-1185">Reference proteome</keyword>
<dbReference type="Proteomes" id="UP001164803">
    <property type="component" value="Chromosome"/>
</dbReference>
<evidence type="ECO:0000313" key="1">
    <source>
        <dbReference type="EMBL" id="WAH37684.1"/>
    </source>
</evidence>
<name>A0ABY6Z480_9BACL</name>
<sequence length="162" mass="18245">MQATARHLLDVLKETLSHQERIRDLMVKHKQLLIDGKDLDALAVIKEIEEHSQVVVECERDRQAAVVEIAQNSEIEPDSLTVHNLLELPQLLSVREELTTTTTQLRKVLQEIILLRDEVEVLAQHAKAYSDMMLAAFHTAVSKPSNYGGSKSINAAFLSIRT</sequence>
<accession>A0ABY6Z480</accession>
<reference evidence="1" key="1">
    <citation type="submission" date="2022-08" db="EMBL/GenBank/DDBJ databases">
        <title>Alicyclobacillus dauci DSM2870, complete genome.</title>
        <authorList>
            <person name="Wang Q."/>
            <person name="Cai R."/>
            <person name="Wang Z."/>
        </authorList>
    </citation>
    <scope>NUCLEOTIDE SEQUENCE</scope>
    <source>
        <strain evidence="1">DSM 28700</strain>
    </source>
</reference>
<dbReference type="InterPro" id="IPR007809">
    <property type="entry name" value="FlgN-like"/>
</dbReference>
<keyword evidence="1" id="KW-0282">Flagellum</keyword>
<proteinExistence type="predicted"/>
<dbReference type="RefSeq" id="WP_268045201.1">
    <property type="nucleotide sequence ID" value="NZ_CP104064.1"/>
</dbReference>
<keyword evidence="1" id="KW-0966">Cell projection</keyword>
<dbReference type="Pfam" id="PF05130">
    <property type="entry name" value="FlgN"/>
    <property type="match status" value="1"/>
</dbReference>
<keyword evidence="1" id="KW-0969">Cilium</keyword>
<organism evidence="1 2">
    <name type="scientific">Alicyclobacillus dauci</name>
    <dbReference type="NCBI Taxonomy" id="1475485"/>
    <lineage>
        <taxon>Bacteria</taxon>
        <taxon>Bacillati</taxon>
        <taxon>Bacillota</taxon>
        <taxon>Bacilli</taxon>
        <taxon>Bacillales</taxon>
        <taxon>Alicyclobacillaceae</taxon>
        <taxon>Alicyclobacillus</taxon>
    </lineage>
</organism>